<gene>
    <name evidence="1" type="ORF">OUY22_33645</name>
</gene>
<dbReference type="Proteomes" id="UP001144036">
    <property type="component" value="Unassembled WGS sequence"/>
</dbReference>
<name>A0ABT4SMH1_9ACTN</name>
<evidence type="ECO:0000313" key="2">
    <source>
        <dbReference type="Proteomes" id="UP001144036"/>
    </source>
</evidence>
<comment type="caution">
    <text evidence="1">The sequence shown here is derived from an EMBL/GenBank/DDBJ whole genome shotgun (WGS) entry which is preliminary data.</text>
</comment>
<proteinExistence type="predicted"/>
<evidence type="ECO:0000313" key="1">
    <source>
        <dbReference type="EMBL" id="MDA0638377.1"/>
    </source>
</evidence>
<dbReference type="EMBL" id="JAPNNL010000229">
    <property type="protein sequence ID" value="MDA0638377.1"/>
    <property type="molecule type" value="Genomic_DNA"/>
</dbReference>
<dbReference type="RefSeq" id="WP_270159312.1">
    <property type="nucleotide sequence ID" value="NZ_JAPNNL010000229.1"/>
</dbReference>
<keyword evidence="2" id="KW-1185">Reference proteome</keyword>
<accession>A0ABT4SMH1</accession>
<organism evidence="1 2">
    <name type="scientific">Nonomuraea corallina</name>
    <dbReference type="NCBI Taxonomy" id="2989783"/>
    <lineage>
        <taxon>Bacteria</taxon>
        <taxon>Bacillati</taxon>
        <taxon>Actinomycetota</taxon>
        <taxon>Actinomycetes</taxon>
        <taxon>Streptosporangiales</taxon>
        <taxon>Streptosporangiaceae</taxon>
        <taxon>Nonomuraea</taxon>
    </lineage>
</organism>
<sequence>MIPSPSFPVQLVGLANGDVLMLPAVWPVRLTPNQRRQLVERLQESADDDGVPRVEA</sequence>
<reference evidence="1" key="1">
    <citation type="submission" date="2022-11" db="EMBL/GenBank/DDBJ databases">
        <title>Nonomuraea corallina sp. nov., a new species of the genus Nonomuraea isolated from sea side sediment in Thai sea.</title>
        <authorList>
            <person name="Ngamcharungchit C."/>
            <person name="Matsumoto A."/>
            <person name="Suriyachadkun C."/>
            <person name="Panbangred W."/>
            <person name="Inahashi Y."/>
            <person name="Intra B."/>
        </authorList>
    </citation>
    <scope>NUCLEOTIDE SEQUENCE</scope>
    <source>
        <strain evidence="1">MCN248</strain>
    </source>
</reference>
<protein>
    <submittedName>
        <fullName evidence="1">Uncharacterized protein</fullName>
    </submittedName>
</protein>